<evidence type="ECO:0000313" key="2">
    <source>
        <dbReference type="EMBL" id="VFJ68294.1"/>
    </source>
</evidence>
<feature type="region of interest" description="Disordered" evidence="1">
    <location>
        <begin position="33"/>
        <end position="53"/>
    </location>
</feature>
<dbReference type="EMBL" id="CAADFD010000142">
    <property type="protein sequence ID" value="VFJ68294.1"/>
    <property type="molecule type" value="Genomic_DNA"/>
</dbReference>
<dbReference type="AlphaFoldDB" id="A0A450TKS3"/>
<protein>
    <submittedName>
        <fullName evidence="2">Antitoxin ChpS</fullName>
    </submittedName>
</protein>
<evidence type="ECO:0000256" key="1">
    <source>
        <dbReference type="SAM" id="MobiDB-lite"/>
    </source>
</evidence>
<gene>
    <name evidence="2" type="ORF">BECKFW1821B_GA0114236_11428</name>
</gene>
<reference evidence="2" key="1">
    <citation type="submission" date="2019-02" db="EMBL/GenBank/DDBJ databases">
        <authorList>
            <person name="Gruber-Vodicka R. H."/>
            <person name="Seah K. B. B."/>
        </authorList>
    </citation>
    <scope>NUCLEOTIDE SEQUENCE</scope>
    <source>
        <strain evidence="2">BECK_BZ106</strain>
    </source>
</reference>
<sequence length="53" mass="6180">MRHDIVGYPRLLLIHPHPRYRLDALQAECDPLAEPTTEDQRWLDNGPVGNEFL</sequence>
<organism evidence="2">
    <name type="scientific">Candidatus Kentrum sp. FW</name>
    <dbReference type="NCBI Taxonomy" id="2126338"/>
    <lineage>
        <taxon>Bacteria</taxon>
        <taxon>Pseudomonadati</taxon>
        <taxon>Pseudomonadota</taxon>
        <taxon>Gammaproteobacteria</taxon>
        <taxon>Candidatus Kentrum</taxon>
    </lineage>
</organism>
<proteinExistence type="predicted"/>
<accession>A0A450TKS3</accession>
<name>A0A450TKS3_9GAMM</name>